<evidence type="ECO:0000313" key="1">
    <source>
        <dbReference type="EMBL" id="KAJ4724144.1"/>
    </source>
</evidence>
<reference evidence="1 2" key="1">
    <citation type="journal article" date="2023" name="Science">
        <title>Complex scaffold remodeling in plant triterpene biosynthesis.</title>
        <authorList>
            <person name="De La Pena R."/>
            <person name="Hodgson H."/>
            <person name="Liu J.C."/>
            <person name="Stephenson M.J."/>
            <person name="Martin A.C."/>
            <person name="Owen C."/>
            <person name="Harkess A."/>
            <person name="Leebens-Mack J."/>
            <person name="Jimenez L.E."/>
            <person name="Osbourn A."/>
            <person name="Sattely E.S."/>
        </authorList>
    </citation>
    <scope>NUCLEOTIDE SEQUENCE [LARGE SCALE GENOMIC DNA]</scope>
    <source>
        <strain evidence="2">cv. JPN11</strain>
        <tissue evidence="1">Leaf</tissue>
    </source>
</reference>
<comment type="caution">
    <text evidence="1">The sequence shown here is derived from an EMBL/GenBank/DDBJ whole genome shotgun (WGS) entry which is preliminary data.</text>
</comment>
<keyword evidence="2" id="KW-1185">Reference proteome</keyword>
<evidence type="ECO:0000313" key="2">
    <source>
        <dbReference type="Proteomes" id="UP001164539"/>
    </source>
</evidence>
<sequence>MGKKTVMQRPPRNRVDEVGDVEQLRTVKREKVSQNGVDLADADESTRPSQRDAVERRVLRSKYLAVKNKIEDQRDDLSRVDSKKFSTILGELKDLHDHVHKPREQVADAEVLLDITSTLVTSVKSEYNEGVSPTDFVSCLLTEFGQSNMQRFESQENTHISINWKDIGLAVSPFLSACHGCCTMLGPMHTEVKQRKAVVRKKREKPTQTARPDEVDDSGTEEKTDTDKNMSTMFEILRRKKRVRLENLVLNRRSFAQTIENLFALSFLVKDGRVEVSVDENGSHVVAPRNAPAADSVMSGKVKYSHFVFRFDFKDWKLMMDVVPAGEELMPCRETSNTLPASQAAKAAYASPEVAQAAHDTQGASRTTPIRKLSRNRGLVIREEAVVEDSPEVDDDVSKRPTRMLRCKRKII</sequence>
<dbReference type="Proteomes" id="UP001164539">
    <property type="component" value="Chromosome 2"/>
</dbReference>
<name>A0ACC1YLV9_MELAZ</name>
<gene>
    <name evidence="1" type="ORF">OWV82_003161</name>
</gene>
<accession>A0ACC1YLV9</accession>
<dbReference type="EMBL" id="CM051395">
    <property type="protein sequence ID" value="KAJ4724144.1"/>
    <property type="molecule type" value="Genomic_DNA"/>
</dbReference>
<proteinExistence type="predicted"/>
<protein>
    <submittedName>
        <fullName evidence="1">Non-structural maintenance of chromosomes element 4</fullName>
    </submittedName>
</protein>
<organism evidence="1 2">
    <name type="scientific">Melia azedarach</name>
    <name type="common">Chinaberry tree</name>
    <dbReference type="NCBI Taxonomy" id="155640"/>
    <lineage>
        <taxon>Eukaryota</taxon>
        <taxon>Viridiplantae</taxon>
        <taxon>Streptophyta</taxon>
        <taxon>Embryophyta</taxon>
        <taxon>Tracheophyta</taxon>
        <taxon>Spermatophyta</taxon>
        <taxon>Magnoliopsida</taxon>
        <taxon>eudicotyledons</taxon>
        <taxon>Gunneridae</taxon>
        <taxon>Pentapetalae</taxon>
        <taxon>rosids</taxon>
        <taxon>malvids</taxon>
        <taxon>Sapindales</taxon>
        <taxon>Meliaceae</taxon>
        <taxon>Melia</taxon>
    </lineage>
</organism>